<evidence type="ECO:0000313" key="1">
    <source>
        <dbReference type="EMBL" id="KAA8914681.1"/>
    </source>
</evidence>
<dbReference type="InParanoid" id="A0A5J5FCA4"/>
<keyword evidence="2" id="KW-1185">Reference proteome</keyword>
<dbReference type="Pfam" id="PF11913">
    <property type="entry name" value="DUF3431"/>
    <property type="match status" value="1"/>
</dbReference>
<gene>
    <name evidence="1" type="ORF">FN846DRAFT_482953</name>
</gene>
<sequence length="209" mass="24112">MIYSVDNHTAPLHTPINKGKESMAYLTYVIDNYHRLPNISIFLHAHKEGFPAAWHTDVEGYSNVASVRLLRQDTVRARGYVNLRCNWVPGCPDEIQPFRTTDAHRTSEHQFVAAWKALFGPEVEVPRTIGSTCCAQFAVTREAIQKRTLQEYQRYRQWLIETKLDDELSGRIFEYLWHIIFGREAVVCPIYEVCQCDVYGLGCNEGTSR</sequence>
<dbReference type="Proteomes" id="UP000326924">
    <property type="component" value="Unassembled WGS sequence"/>
</dbReference>
<reference evidence="1 2" key="1">
    <citation type="submission" date="2019-09" db="EMBL/GenBank/DDBJ databases">
        <title>Draft genome of the ectomycorrhizal ascomycete Sphaerosporella brunnea.</title>
        <authorList>
            <consortium name="DOE Joint Genome Institute"/>
            <person name="Benucci G.M."/>
            <person name="Marozzi G."/>
            <person name="Antonielli L."/>
            <person name="Sanchez S."/>
            <person name="Marco P."/>
            <person name="Wang X."/>
            <person name="Falini L.B."/>
            <person name="Barry K."/>
            <person name="Haridas S."/>
            <person name="Lipzen A."/>
            <person name="Labutti K."/>
            <person name="Grigoriev I.V."/>
            <person name="Murat C."/>
            <person name="Martin F."/>
            <person name="Albertini E."/>
            <person name="Donnini D."/>
            <person name="Bonito G."/>
        </authorList>
    </citation>
    <scope>NUCLEOTIDE SEQUENCE [LARGE SCALE GENOMIC DNA]</scope>
    <source>
        <strain evidence="1 2">Sb_GMNB300</strain>
    </source>
</reference>
<accession>A0A5J5FCA4</accession>
<dbReference type="OrthoDB" id="426718at2759"/>
<dbReference type="AlphaFoldDB" id="A0A5J5FCA4"/>
<proteinExistence type="predicted"/>
<organism evidence="1 2">
    <name type="scientific">Sphaerosporella brunnea</name>
    <dbReference type="NCBI Taxonomy" id="1250544"/>
    <lineage>
        <taxon>Eukaryota</taxon>
        <taxon>Fungi</taxon>
        <taxon>Dikarya</taxon>
        <taxon>Ascomycota</taxon>
        <taxon>Pezizomycotina</taxon>
        <taxon>Pezizomycetes</taxon>
        <taxon>Pezizales</taxon>
        <taxon>Pyronemataceae</taxon>
        <taxon>Sphaerosporella</taxon>
    </lineage>
</organism>
<dbReference type="EMBL" id="VXIS01000004">
    <property type="protein sequence ID" value="KAA8914681.1"/>
    <property type="molecule type" value="Genomic_DNA"/>
</dbReference>
<evidence type="ECO:0000313" key="2">
    <source>
        <dbReference type="Proteomes" id="UP000326924"/>
    </source>
</evidence>
<dbReference type="InterPro" id="IPR021838">
    <property type="entry name" value="DUF3431"/>
</dbReference>
<protein>
    <submittedName>
        <fullName evidence="1">Uncharacterized protein</fullName>
    </submittedName>
</protein>
<name>A0A5J5FCA4_9PEZI</name>
<comment type="caution">
    <text evidence="1">The sequence shown here is derived from an EMBL/GenBank/DDBJ whole genome shotgun (WGS) entry which is preliminary data.</text>
</comment>
<dbReference type="PANTHER" id="PTHR37490:SF2">
    <property type="match status" value="1"/>
</dbReference>
<dbReference type="PANTHER" id="PTHR37490">
    <property type="entry name" value="EXPRESSED PROTEIN"/>
    <property type="match status" value="1"/>
</dbReference>